<dbReference type="InterPro" id="IPR008183">
    <property type="entry name" value="Aldose_1/G6P_1-epimerase"/>
</dbReference>
<dbReference type="AlphaFoldDB" id="A0A418WLE1"/>
<reference evidence="1 2" key="1">
    <citation type="submission" date="2018-09" db="EMBL/GenBank/DDBJ databases">
        <authorList>
            <person name="Zhu H."/>
        </authorList>
    </citation>
    <scope>NUCLEOTIDE SEQUENCE [LARGE SCALE GENOMIC DNA]</scope>
    <source>
        <strain evidence="1 2">K2R01-6</strain>
    </source>
</reference>
<dbReference type="GO" id="GO:0030246">
    <property type="term" value="F:carbohydrate binding"/>
    <property type="evidence" value="ECO:0007669"/>
    <property type="project" value="InterPro"/>
</dbReference>
<dbReference type="GO" id="GO:0005975">
    <property type="term" value="P:carbohydrate metabolic process"/>
    <property type="evidence" value="ECO:0007669"/>
    <property type="project" value="InterPro"/>
</dbReference>
<gene>
    <name evidence="1" type="ORF">D3876_11700</name>
</gene>
<dbReference type="SUPFAM" id="SSF74650">
    <property type="entry name" value="Galactose mutarotase-like"/>
    <property type="match status" value="1"/>
</dbReference>
<dbReference type="InterPro" id="IPR014718">
    <property type="entry name" value="GH-type_carb-bd"/>
</dbReference>
<comment type="caution">
    <text evidence="1">The sequence shown here is derived from an EMBL/GenBank/DDBJ whole genome shotgun (WGS) entry which is preliminary data.</text>
</comment>
<evidence type="ECO:0000313" key="1">
    <source>
        <dbReference type="EMBL" id="RJF90843.1"/>
    </source>
</evidence>
<evidence type="ECO:0000313" key="2">
    <source>
        <dbReference type="Proteomes" id="UP000286100"/>
    </source>
</evidence>
<proteinExistence type="predicted"/>
<dbReference type="CDD" id="cd09021">
    <property type="entry name" value="Aldose_epim_Ec_YphB"/>
    <property type="match status" value="1"/>
</dbReference>
<keyword evidence="2" id="KW-1185">Reference proteome</keyword>
<sequence>MRVITTVSAGPWAIALKPELGGAVTGLHYRGHSVLRACDAAIDNVLDSACFPLLPYANRIARGRFVLEGREVRVPLNFGSHPHALHGVGWQAQWDVVDQDPVSVLMRHEHDGGPAWPWRYRAEQRITLGDDGVDFTLSLENLDDTAMPAGLGFHPAFPLSDHTRLRAALGAVWLADDDCLPTHRAAPDHFADWRSRPRVRRETLVDHCHEAWERSLDITDAGMTIRMTASAGLDWLHVFIPPNCDYFCVEPVNHMPDALNRPEEEMPMLRPGECGTVSMRIAVERL</sequence>
<name>A0A418WLE1_9SPHN</name>
<dbReference type="Pfam" id="PF01263">
    <property type="entry name" value="Aldose_epim"/>
    <property type="match status" value="1"/>
</dbReference>
<dbReference type="Proteomes" id="UP000286100">
    <property type="component" value="Unassembled WGS sequence"/>
</dbReference>
<accession>A0A418WLE1</accession>
<dbReference type="GO" id="GO:0016853">
    <property type="term" value="F:isomerase activity"/>
    <property type="evidence" value="ECO:0007669"/>
    <property type="project" value="InterPro"/>
</dbReference>
<dbReference type="InterPro" id="IPR011013">
    <property type="entry name" value="Gal_mutarotase_sf_dom"/>
</dbReference>
<dbReference type="OrthoDB" id="9796517at2"/>
<dbReference type="EMBL" id="QYUM01000003">
    <property type="protein sequence ID" value="RJF90843.1"/>
    <property type="molecule type" value="Genomic_DNA"/>
</dbReference>
<protein>
    <submittedName>
        <fullName evidence="1">Aldose 1-epimerase</fullName>
    </submittedName>
</protein>
<organism evidence="1 2">
    <name type="scientific">Sphingomonas cavernae</name>
    <dbReference type="NCBI Taxonomy" id="2320861"/>
    <lineage>
        <taxon>Bacteria</taxon>
        <taxon>Pseudomonadati</taxon>
        <taxon>Pseudomonadota</taxon>
        <taxon>Alphaproteobacteria</taxon>
        <taxon>Sphingomonadales</taxon>
        <taxon>Sphingomonadaceae</taxon>
        <taxon>Sphingomonas</taxon>
    </lineage>
</organism>
<dbReference type="Gene3D" id="2.70.98.10">
    <property type="match status" value="1"/>
</dbReference>